<protein>
    <submittedName>
        <fullName evidence="1">Uncharacterized protein</fullName>
    </submittedName>
</protein>
<keyword evidence="2" id="KW-1185">Reference proteome</keyword>
<accession>A0ABT9YZ28</accession>
<name>A0ABT9YZ28_9BACI</name>
<evidence type="ECO:0000313" key="1">
    <source>
        <dbReference type="EMBL" id="MDQ0225251.1"/>
    </source>
</evidence>
<proteinExistence type="predicted"/>
<dbReference type="EMBL" id="JAUSTZ010000002">
    <property type="protein sequence ID" value="MDQ0225251.1"/>
    <property type="molecule type" value="Genomic_DNA"/>
</dbReference>
<dbReference type="Proteomes" id="UP001232245">
    <property type="component" value="Unassembled WGS sequence"/>
</dbReference>
<comment type="caution">
    <text evidence="1">The sequence shown here is derived from an EMBL/GenBank/DDBJ whole genome shotgun (WGS) entry which is preliminary data.</text>
</comment>
<reference evidence="1 2" key="1">
    <citation type="submission" date="2023-07" db="EMBL/GenBank/DDBJ databases">
        <title>Genomic Encyclopedia of Type Strains, Phase IV (KMG-IV): sequencing the most valuable type-strain genomes for metagenomic binning, comparative biology and taxonomic classification.</title>
        <authorList>
            <person name="Goeker M."/>
        </authorList>
    </citation>
    <scope>NUCLEOTIDE SEQUENCE [LARGE SCALE GENOMIC DNA]</scope>
    <source>
        <strain evidence="1 2">DSM 17723</strain>
    </source>
</reference>
<dbReference type="RefSeq" id="WP_174879475.1">
    <property type="nucleotide sequence ID" value="NZ_CADEPK010000024.1"/>
</dbReference>
<sequence>MEAKELLAAYKRLWNNRTVSNGSNEEEILLELVKQELKDEMTHPRLRKNHYEKFHQSIKRIIISPLHEKEKLMLINVYSQCLEQLVENDKEK</sequence>
<evidence type="ECO:0000313" key="2">
    <source>
        <dbReference type="Proteomes" id="UP001232245"/>
    </source>
</evidence>
<gene>
    <name evidence="1" type="ORF">J2S02_001580</name>
</gene>
<organism evidence="1 2">
    <name type="scientific">Metabacillus niabensis</name>
    <dbReference type="NCBI Taxonomy" id="324854"/>
    <lineage>
        <taxon>Bacteria</taxon>
        <taxon>Bacillati</taxon>
        <taxon>Bacillota</taxon>
        <taxon>Bacilli</taxon>
        <taxon>Bacillales</taxon>
        <taxon>Bacillaceae</taxon>
        <taxon>Metabacillus</taxon>
    </lineage>
</organism>